<keyword evidence="3 6" id="KW-0812">Transmembrane</keyword>
<feature type="transmembrane region" description="Helical" evidence="6">
    <location>
        <begin position="100"/>
        <end position="131"/>
    </location>
</feature>
<dbReference type="Proteomes" id="UP001337723">
    <property type="component" value="Chromosome"/>
</dbReference>
<reference evidence="8 9" key="1">
    <citation type="submission" date="2023-01" db="EMBL/GenBank/DDBJ databases">
        <title>Complete genome sequence of Roseicyclus marinus strain Dej080120_10.</title>
        <authorList>
            <person name="Ueki S."/>
            <person name="Maruyama F."/>
        </authorList>
    </citation>
    <scope>NUCLEOTIDE SEQUENCE [LARGE SCALE GENOMIC DNA]</scope>
    <source>
        <strain evidence="8 9">Dej080120_10</strain>
    </source>
</reference>
<dbReference type="GO" id="GO:0016020">
    <property type="term" value="C:membrane"/>
    <property type="evidence" value="ECO:0007669"/>
    <property type="project" value="UniProtKB-SubCell"/>
</dbReference>
<sequence length="308" mass="33161">MTDSPNPAPIPPIVAPAPNQPLRAAVWMLGAIVAFSAMAVAGRAASFELDTFEMMTYRSMIGLVVVLVVARLAGTLHQVTLRHQRIHWLRNLAHFTGQNLWFYAITVAPLALVFALEFTSPLWTMLLAALFLGERLTWWKVAAGILGFVGILTVVQPGAQPVSIGMIAAAVAAIFFATTAIFTKRLTRTETITCILFWLTAMQLVIGLVACLWDGDMALPSTAMLPWLLVIGLGGLTAHFCLTNALSIAPASIVMPMDFARLPAIAVVGVVLYAEPLEWGVILGAALIFAANYLNILTSQRAARSPRV</sequence>
<comment type="subcellular location">
    <subcellularLocation>
        <location evidence="1">Membrane</location>
        <topology evidence="1">Multi-pass membrane protein</topology>
    </subcellularLocation>
</comment>
<evidence type="ECO:0000259" key="7">
    <source>
        <dbReference type="Pfam" id="PF00892"/>
    </source>
</evidence>
<feature type="transmembrane region" description="Helical" evidence="6">
    <location>
        <begin position="253"/>
        <end position="273"/>
    </location>
</feature>
<name>A0AA48KIJ3_9RHOB</name>
<feature type="transmembrane region" description="Helical" evidence="6">
    <location>
        <begin position="57"/>
        <end position="80"/>
    </location>
</feature>
<feature type="transmembrane region" description="Helical" evidence="6">
    <location>
        <begin position="195"/>
        <end position="215"/>
    </location>
</feature>
<feature type="transmembrane region" description="Helical" evidence="6">
    <location>
        <begin position="279"/>
        <end position="297"/>
    </location>
</feature>
<keyword evidence="4 6" id="KW-1133">Transmembrane helix</keyword>
<dbReference type="RefSeq" id="WP_338275832.1">
    <property type="nucleotide sequence ID" value="NZ_AP027266.1"/>
</dbReference>
<accession>A0AA48KIJ3</accession>
<keyword evidence="9" id="KW-1185">Reference proteome</keyword>
<dbReference type="PANTHER" id="PTHR22911">
    <property type="entry name" value="ACYL-MALONYL CONDENSING ENZYME-RELATED"/>
    <property type="match status" value="1"/>
</dbReference>
<dbReference type="EMBL" id="AP027266">
    <property type="protein sequence ID" value="BDW85214.1"/>
    <property type="molecule type" value="Genomic_DNA"/>
</dbReference>
<evidence type="ECO:0000256" key="5">
    <source>
        <dbReference type="ARBA" id="ARBA00023136"/>
    </source>
</evidence>
<protein>
    <submittedName>
        <fullName evidence="8">DMT transporter permease</fullName>
    </submittedName>
</protein>
<feature type="domain" description="EamA" evidence="7">
    <location>
        <begin position="24"/>
        <end position="155"/>
    </location>
</feature>
<dbReference type="PANTHER" id="PTHR22911:SF6">
    <property type="entry name" value="SOLUTE CARRIER FAMILY 35 MEMBER G1"/>
    <property type="match status" value="1"/>
</dbReference>
<evidence type="ECO:0000313" key="8">
    <source>
        <dbReference type="EMBL" id="BDW85214.1"/>
    </source>
</evidence>
<feature type="transmembrane region" description="Helical" evidence="6">
    <location>
        <begin position="162"/>
        <end position="183"/>
    </location>
</feature>
<proteinExistence type="inferred from homology"/>
<evidence type="ECO:0000256" key="3">
    <source>
        <dbReference type="ARBA" id="ARBA00022692"/>
    </source>
</evidence>
<evidence type="ECO:0000256" key="2">
    <source>
        <dbReference type="ARBA" id="ARBA00009853"/>
    </source>
</evidence>
<feature type="transmembrane region" description="Helical" evidence="6">
    <location>
        <begin position="138"/>
        <end position="156"/>
    </location>
</feature>
<dbReference type="SUPFAM" id="SSF103481">
    <property type="entry name" value="Multidrug resistance efflux transporter EmrE"/>
    <property type="match status" value="2"/>
</dbReference>
<feature type="transmembrane region" description="Helical" evidence="6">
    <location>
        <begin position="24"/>
        <end position="45"/>
    </location>
</feature>
<evidence type="ECO:0000256" key="1">
    <source>
        <dbReference type="ARBA" id="ARBA00004141"/>
    </source>
</evidence>
<dbReference type="KEGG" id="rmai:MACH21_13910"/>
<gene>
    <name evidence="8" type="ORF">MACH21_13910</name>
</gene>
<comment type="similarity">
    <text evidence="2">Belongs to the drug/metabolite transporter (DMT) superfamily. 10 TMS drug/metabolite exporter (DME) (TC 2.A.7.3) family.</text>
</comment>
<feature type="domain" description="EamA" evidence="7">
    <location>
        <begin position="164"/>
        <end position="295"/>
    </location>
</feature>
<evidence type="ECO:0000256" key="4">
    <source>
        <dbReference type="ARBA" id="ARBA00022989"/>
    </source>
</evidence>
<dbReference type="AlphaFoldDB" id="A0AA48KIJ3"/>
<dbReference type="InterPro" id="IPR000620">
    <property type="entry name" value="EamA_dom"/>
</dbReference>
<dbReference type="Pfam" id="PF00892">
    <property type="entry name" value="EamA"/>
    <property type="match status" value="2"/>
</dbReference>
<dbReference type="InterPro" id="IPR037185">
    <property type="entry name" value="EmrE-like"/>
</dbReference>
<keyword evidence="5 6" id="KW-0472">Membrane</keyword>
<evidence type="ECO:0000313" key="9">
    <source>
        <dbReference type="Proteomes" id="UP001337723"/>
    </source>
</evidence>
<evidence type="ECO:0000256" key="6">
    <source>
        <dbReference type="SAM" id="Phobius"/>
    </source>
</evidence>
<organism evidence="8 9">
    <name type="scientific">Roseicyclus marinus</name>
    <dbReference type="NCBI Taxonomy" id="2161673"/>
    <lineage>
        <taxon>Bacteria</taxon>
        <taxon>Pseudomonadati</taxon>
        <taxon>Pseudomonadota</taxon>
        <taxon>Alphaproteobacteria</taxon>
        <taxon>Rhodobacterales</taxon>
        <taxon>Roseobacteraceae</taxon>
        <taxon>Roseicyclus</taxon>
    </lineage>
</organism>
<feature type="transmembrane region" description="Helical" evidence="6">
    <location>
        <begin position="227"/>
        <end position="246"/>
    </location>
</feature>